<sequence>MGVDAPPLPPGCSATPRAARLLLDEQGVPGVKSTWLPGVGVQVFSFEEVPGQPDLFEGEVLAVLGSSSLAEAPNESEAMKRFSDECYAAFAQTKRGLSCVVTGLVQGAGPLAPPPKTADAAHAPSGRARVYQA</sequence>
<proteinExistence type="predicted"/>
<reference evidence="2 3" key="1">
    <citation type="submission" date="2024-02" db="EMBL/GenBank/DDBJ databases">
        <authorList>
            <person name="Chen Y."/>
            <person name="Shah S."/>
            <person name="Dougan E. K."/>
            <person name="Thang M."/>
            <person name="Chan C."/>
        </authorList>
    </citation>
    <scope>NUCLEOTIDE SEQUENCE [LARGE SCALE GENOMIC DNA]</scope>
</reference>
<evidence type="ECO:0000256" key="1">
    <source>
        <dbReference type="SAM" id="MobiDB-lite"/>
    </source>
</evidence>
<comment type="caution">
    <text evidence="2">The sequence shown here is derived from an EMBL/GenBank/DDBJ whole genome shotgun (WGS) entry which is preliminary data.</text>
</comment>
<name>A0ABP0KII5_9DINO</name>
<evidence type="ECO:0000313" key="2">
    <source>
        <dbReference type="EMBL" id="CAK9026638.1"/>
    </source>
</evidence>
<dbReference type="Proteomes" id="UP001642464">
    <property type="component" value="Unassembled WGS sequence"/>
</dbReference>
<evidence type="ECO:0000313" key="3">
    <source>
        <dbReference type="Proteomes" id="UP001642464"/>
    </source>
</evidence>
<keyword evidence="3" id="KW-1185">Reference proteome</keyword>
<feature type="region of interest" description="Disordered" evidence="1">
    <location>
        <begin position="110"/>
        <end position="133"/>
    </location>
</feature>
<feature type="non-terminal residue" evidence="2">
    <location>
        <position position="133"/>
    </location>
</feature>
<protein>
    <submittedName>
        <fullName evidence="2">Glyoxalase I</fullName>
    </submittedName>
</protein>
<organism evidence="2 3">
    <name type="scientific">Durusdinium trenchii</name>
    <dbReference type="NCBI Taxonomy" id="1381693"/>
    <lineage>
        <taxon>Eukaryota</taxon>
        <taxon>Sar</taxon>
        <taxon>Alveolata</taxon>
        <taxon>Dinophyceae</taxon>
        <taxon>Suessiales</taxon>
        <taxon>Symbiodiniaceae</taxon>
        <taxon>Durusdinium</taxon>
    </lineage>
</organism>
<accession>A0ABP0KII5</accession>
<dbReference type="EMBL" id="CAXAMM010011625">
    <property type="protein sequence ID" value="CAK9026638.1"/>
    <property type="molecule type" value="Genomic_DNA"/>
</dbReference>
<gene>
    <name evidence="2" type="ORF">SCF082_LOCUS17587</name>
</gene>